<dbReference type="EMBL" id="DUZY01000001">
    <property type="protein sequence ID" value="DAD21419.1"/>
    <property type="molecule type" value="Genomic_DNA"/>
</dbReference>
<keyword evidence="2" id="KW-0472">Membrane</keyword>
<feature type="transmembrane region" description="Helical" evidence="2">
    <location>
        <begin position="75"/>
        <end position="96"/>
    </location>
</feature>
<dbReference type="AlphaFoldDB" id="A0A822XQN7"/>
<comment type="caution">
    <text evidence="3">The sequence shown here is derived from an EMBL/GenBank/DDBJ whole genome shotgun (WGS) entry which is preliminary data.</text>
</comment>
<feature type="region of interest" description="Disordered" evidence="1">
    <location>
        <begin position="1"/>
        <end position="36"/>
    </location>
</feature>
<name>A0A822XQN7_NELNU</name>
<keyword evidence="4" id="KW-1185">Reference proteome</keyword>
<protein>
    <submittedName>
        <fullName evidence="3">Uncharacterized protein</fullName>
    </submittedName>
</protein>
<keyword evidence="2" id="KW-0812">Transmembrane</keyword>
<proteinExistence type="predicted"/>
<dbReference type="Proteomes" id="UP000607653">
    <property type="component" value="Unassembled WGS sequence"/>
</dbReference>
<evidence type="ECO:0000256" key="2">
    <source>
        <dbReference type="SAM" id="Phobius"/>
    </source>
</evidence>
<reference evidence="3 4" key="1">
    <citation type="journal article" date="2020" name="Mol. Biol. Evol.">
        <title>Distinct Expression and Methylation Patterns for Genes with Different Fates following a Single Whole-Genome Duplication in Flowering Plants.</title>
        <authorList>
            <person name="Shi T."/>
            <person name="Rahmani R.S."/>
            <person name="Gugger P.F."/>
            <person name="Wang M."/>
            <person name="Li H."/>
            <person name="Zhang Y."/>
            <person name="Li Z."/>
            <person name="Wang Q."/>
            <person name="Van de Peer Y."/>
            <person name="Marchal K."/>
            <person name="Chen J."/>
        </authorList>
    </citation>
    <scope>NUCLEOTIDE SEQUENCE [LARGE SCALE GENOMIC DNA]</scope>
    <source>
        <tissue evidence="3">Leaf</tissue>
    </source>
</reference>
<evidence type="ECO:0000313" key="3">
    <source>
        <dbReference type="EMBL" id="DAD21419.1"/>
    </source>
</evidence>
<organism evidence="3 4">
    <name type="scientific">Nelumbo nucifera</name>
    <name type="common">Sacred lotus</name>
    <dbReference type="NCBI Taxonomy" id="4432"/>
    <lineage>
        <taxon>Eukaryota</taxon>
        <taxon>Viridiplantae</taxon>
        <taxon>Streptophyta</taxon>
        <taxon>Embryophyta</taxon>
        <taxon>Tracheophyta</taxon>
        <taxon>Spermatophyta</taxon>
        <taxon>Magnoliopsida</taxon>
        <taxon>Proteales</taxon>
        <taxon>Nelumbonaceae</taxon>
        <taxon>Nelumbo</taxon>
    </lineage>
</organism>
<keyword evidence="2" id="KW-1133">Transmembrane helix</keyword>
<sequence length="100" mass="10476">MVAGARNDLAGQGSPSMRTENREYRGGDNNGCWGKNRSTGARFTANENREVATAIVIYSSSSSDKNKEAATRTTVVAFLMTAALMVVAAAEAVGAWSSAL</sequence>
<evidence type="ECO:0000313" key="4">
    <source>
        <dbReference type="Proteomes" id="UP000607653"/>
    </source>
</evidence>
<accession>A0A822XQN7</accession>
<evidence type="ECO:0000256" key="1">
    <source>
        <dbReference type="SAM" id="MobiDB-lite"/>
    </source>
</evidence>
<gene>
    <name evidence="3" type="ORF">HUJ06_022882</name>
</gene>